<name>A0A261FVY9_9BIFI</name>
<organism evidence="1 2">
    <name type="scientific">Bifidobacterium hapali</name>
    <dbReference type="NCBI Taxonomy" id="1630172"/>
    <lineage>
        <taxon>Bacteria</taxon>
        <taxon>Bacillati</taxon>
        <taxon>Actinomycetota</taxon>
        <taxon>Actinomycetes</taxon>
        <taxon>Bifidobacteriales</taxon>
        <taxon>Bifidobacteriaceae</taxon>
        <taxon>Bifidobacterium</taxon>
    </lineage>
</organism>
<reference evidence="1 2" key="1">
    <citation type="journal article" date="2017" name="BMC Genomics">
        <title>Comparative genomic and phylogenomic analyses of the Bifidobacteriaceae family.</title>
        <authorList>
            <person name="Lugli G.A."/>
            <person name="Milani C."/>
            <person name="Turroni F."/>
            <person name="Duranti S."/>
            <person name="Mancabelli L."/>
            <person name="Mangifesta M."/>
            <person name="Ferrario C."/>
            <person name="Modesto M."/>
            <person name="Mattarelli P."/>
            <person name="Jiri K."/>
            <person name="van Sinderen D."/>
            <person name="Ventura M."/>
        </authorList>
    </citation>
    <scope>NUCLEOTIDE SEQUENCE [LARGE SCALE GENOMIC DNA]</scope>
    <source>
        <strain evidence="1 2">DSM 100202</strain>
    </source>
</reference>
<evidence type="ECO:0000313" key="2">
    <source>
        <dbReference type="Proteomes" id="UP000216074"/>
    </source>
</evidence>
<accession>A0A261FVY9</accession>
<keyword evidence="2" id="KW-1185">Reference proteome</keyword>
<evidence type="ECO:0000313" key="1">
    <source>
        <dbReference type="EMBL" id="OZG63288.1"/>
    </source>
</evidence>
<sequence>MSRGAELRMMKMAPLVRGAMNMVPTEALRHSLT</sequence>
<protein>
    <submittedName>
        <fullName evidence="1">Uncharacterized protein</fullName>
    </submittedName>
</protein>
<comment type="caution">
    <text evidence="1">The sequence shown here is derived from an EMBL/GenBank/DDBJ whole genome shotgun (WGS) entry which is preliminary data.</text>
</comment>
<proteinExistence type="predicted"/>
<dbReference type="AlphaFoldDB" id="A0A261FVY9"/>
<dbReference type="EMBL" id="MWWY01000037">
    <property type="protein sequence ID" value="OZG63288.1"/>
    <property type="molecule type" value="Genomic_DNA"/>
</dbReference>
<gene>
    <name evidence="1" type="ORF">BHAP_1876</name>
</gene>
<dbReference type="Proteomes" id="UP000216074">
    <property type="component" value="Unassembled WGS sequence"/>
</dbReference>